<evidence type="ECO:0000313" key="2">
    <source>
        <dbReference type="Proteomes" id="UP000199072"/>
    </source>
</evidence>
<dbReference type="AlphaFoldDB" id="A0A1G6TEN0"/>
<dbReference type="PANTHER" id="PTHR43546:SF3">
    <property type="entry name" value="UPF0173 METAL-DEPENDENT HYDROLASE MJ1163"/>
    <property type="match status" value="1"/>
</dbReference>
<accession>A0A1G6TEN0</accession>
<dbReference type="Gene3D" id="3.60.15.10">
    <property type="entry name" value="Ribonuclease Z/Hydroxyacylglutathione hydrolase-like"/>
    <property type="match status" value="1"/>
</dbReference>
<organism evidence="1 2">
    <name type="scientific">Mucilaginibacter pineti</name>
    <dbReference type="NCBI Taxonomy" id="1391627"/>
    <lineage>
        <taxon>Bacteria</taxon>
        <taxon>Pseudomonadati</taxon>
        <taxon>Bacteroidota</taxon>
        <taxon>Sphingobacteriia</taxon>
        <taxon>Sphingobacteriales</taxon>
        <taxon>Sphingobacteriaceae</taxon>
        <taxon>Mucilaginibacter</taxon>
    </lineage>
</organism>
<protein>
    <submittedName>
        <fullName evidence="1">L-ascorbate metabolism protein UlaG, beta-lactamase superfamily</fullName>
    </submittedName>
</protein>
<dbReference type="InterPro" id="IPR050114">
    <property type="entry name" value="UPF0173_UPF0282_UlaG_hydrolase"/>
</dbReference>
<gene>
    <name evidence="1" type="ORF">SAMN05216464_101272</name>
</gene>
<sequence>MKISKYLHSCLVFELNGYKLLFDPGKFSFAEGLVTPQMFKDVNAVVITHIHPDHYDIEILQNILALSGATVITNTQIGKELDKANIPYHILEDATEQHGPFKLKAFPVTHEPIMDNPAPQMTGFIINDKVLHPVDSMENKLLDFKGIELLLMVTMAPFANELRISGFADKLQPKQILPVHDGYAKTFFIKQRYAAYVKHFDKQGIKFHEVYEVGDGITLL</sequence>
<name>A0A1G6TEN0_9SPHI</name>
<dbReference type="RefSeq" id="WP_091142974.1">
    <property type="nucleotide sequence ID" value="NZ_FNAI01000001.1"/>
</dbReference>
<dbReference type="PANTHER" id="PTHR43546">
    <property type="entry name" value="UPF0173 METAL-DEPENDENT HYDROLASE MJ1163-RELATED"/>
    <property type="match status" value="1"/>
</dbReference>
<evidence type="ECO:0000313" key="1">
    <source>
        <dbReference type="EMBL" id="SDD27489.1"/>
    </source>
</evidence>
<dbReference type="SUPFAM" id="SSF56281">
    <property type="entry name" value="Metallo-hydrolase/oxidoreductase"/>
    <property type="match status" value="1"/>
</dbReference>
<dbReference type="Pfam" id="PF13483">
    <property type="entry name" value="Lactamase_B_3"/>
    <property type="match status" value="1"/>
</dbReference>
<dbReference type="Proteomes" id="UP000199072">
    <property type="component" value="Unassembled WGS sequence"/>
</dbReference>
<reference evidence="1 2" key="1">
    <citation type="submission" date="2016-10" db="EMBL/GenBank/DDBJ databases">
        <authorList>
            <person name="de Groot N.N."/>
        </authorList>
    </citation>
    <scope>NUCLEOTIDE SEQUENCE [LARGE SCALE GENOMIC DNA]</scope>
    <source>
        <strain evidence="1 2">47C3B</strain>
    </source>
</reference>
<dbReference type="OrthoDB" id="9805728at2"/>
<dbReference type="EMBL" id="FNAI01000001">
    <property type="protein sequence ID" value="SDD27489.1"/>
    <property type="molecule type" value="Genomic_DNA"/>
</dbReference>
<dbReference type="InterPro" id="IPR036866">
    <property type="entry name" value="RibonucZ/Hydroxyglut_hydro"/>
</dbReference>
<dbReference type="STRING" id="1391627.SAMN05216464_101272"/>
<keyword evidence="2" id="KW-1185">Reference proteome</keyword>
<proteinExistence type="predicted"/>